<feature type="compositionally biased region" description="Basic and acidic residues" evidence="1">
    <location>
        <begin position="172"/>
        <end position="186"/>
    </location>
</feature>
<accession>A0ABR1NRH8</accession>
<protein>
    <submittedName>
        <fullName evidence="2">Uncharacterized protein</fullName>
    </submittedName>
</protein>
<evidence type="ECO:0000313" key="3">
    <source>
        <dbReference type="Proteomes" id="UP001430848"/>
    </source>
</evidence>
<dbReference type="Proteomes" id="UP001430848">
    <property type="component" value="Unassembled WGS sequence"/>
</dbReference>
<feature type="compositionally biased region" description="Low complexity" evidence="1">
    <location>
        <begin position="63"/>
        <end position="72"/>
    </location>
</feature>
<feature type="compositionally biased region" description="Low complexity" evidence="1">
    <location>
        <begin position="228"/>
        <end position="252"/>
    </location>
</feature>
<evidence type="ECO:0000313" key="2">
    <source>
        <dbReference type="EMBL" id="KAK7712405.1"/>
    </source>
</evidence>
<feature type="region of interest" description="Disordered" evidence="1">
    <location>
        <begin position="208"/>
        <end position="283"/>
    </location>
</feature>
<name>A0ABR1NRH8_DIAER</name>
<feature type="region of interest" description="Disordered" evidence="1">
    <location>
        <begin position="148"/>
        <end position="186"/>
    </location>
</feature>
<dbReference type="EMBL" id="JAKNSF020000135">
    <property type="protein sequence ID" value="KAK7712405.1"/>
    <property type="molecule type" value="Genomic_DNA"/>
</dbReference>
<feature type="region of interest" description="Disordered" evidence="1">
    <location>
        <begin position="45"/>
        <end position="72"/>
    </location>
</feature>
<feature type="compositionally biased region" description="Polar residues" evidence="1">
    <location>
        <begin position="155"/>
        <end position="171"/>
    </location>
</feature>
<keyword evidence="3" id="KW-1185">Reference proteome</keyword>
<proteinExistence type="predicted"/>
<gene>
    <name evidence="2" type="ORF">SLS63_012390</name>
</gene>
<sequence>MASTKLLAALLIVIERIPRQVQGLILVVLIVVTIHQASRPQVDLDTDYELPPAQSEDHQSLEPAATTPAFTRPPLHRRKCFVLGPNGLTSEPLPSDWEFDSTSTSDSQGYETAPESGSEGYETAPEDAAPARTMAEKRALAYFEDRLRPHRESVSSETSASPPVQTSLTDTQIREDHSGAEDADMIKRRNIKMREEGVRVSVGYSQLTSPKPAALNNAHGGLRGGASGTTSPPSFTSSSPSSCLSITPSLSGLQSPRSTPCGGLTGTATPDRTPGPASVLPTSGQAGEALYRIDEKLLAIPADAVSRRLLRDGRAILHQRKRLPRSASSAEASPAEQLTPAPVEAGLETNEWYPSEMMKE</sequence>
<comment type="caution">
    <text evidence="2">The sequence shown here is derived from an EMBL/GenBank/DDBJ whole genome shotgun (WGS) entry which is preliminary data.</text>
</comment>
<organism evidence="2 3">
    <name type="scientific">Diaporthe eres</name>
    <name type="common">Phomopsis oblonga</name>
    <dbReference type="NCBI Taxonomy" id="83184"/>
    <lineage>
        <taxon>Eukaryota</taxon>
        <taxon>Fungi</taxon>
        <taxon>Dikarya</taxon>
        <taxon>Ascomycota</taxon>
        <taxon>Pezizomycotina</taxon>
        <taxon>Sordariomycetes</taxon>
        <taxon>Sordariomycetidae</taxon>
        <taxon>Diaporthales</taxon>
        <taxon>Diaporthaceae</taxon>
        <taxon>Diaporthe</taxon>
        <taxon>Diaporthe eres species complex</taxon>
    </lineage>
</organism>
<reference evidence="2 3" key="1">
    <citation type="submission" date="2024-02" db="EMBL/GenBank/DDBJ databases">
        <title>De novo assembly and annotation of 12 fungi associated with fruit tree decline syndrome in Ontario, Canada.</title>
        <authorList>
            <person name="Sulman M."/>
            <person name="Ellouze W."/>
            <person name="Ilyukhin E."/>
        </authorList>
    </citation>
    <scope>NUCLEOTIDE SEQUENCE [LARGE SCALE GENOMIC DNA]</scope>
    <source>
        <strain evidence="2 3">M169</strain>
    </source>
</reference>
<feature type="region of interest" description="Disordered" evidence="1">
    <location>
        <begin position="317"/>
        <end position="360"/>
    </location>
</feature>
<feature type="compositionally biased region" description="Low complexity" evidence="1">
    <location>
        <begin position="326"/>
        <end position="336"/>
    </location>
</feature>
<feature type="region of interest" description="Disordered" evidence="1">
    <location>
        <begin position="92"/>
        <end position="131"/>
    </location>
</feature>
<evidence type="ECO:0000256" key="1">
    <source>
        <dbReference type="SAM" id="MobiDB-lite"/>
    </source>
</evidence>
<feature type="compositionally biased region" description="Polar residues" evidence="1">
    <location>
        <begin position="100"/>
        <end position="110"/>
    </location>
</feature>